<keyword evidence="1" id="KW-0238">DNA-binding</keyword>
<dbReference type="GO" id="GO:0003700">
    <property type="term" value="F:DNA-binding transcription factor activity"/>
    <property type="evidence" value="ECO:0007669"/>
    <property type="project" value="TreeGrafter"/>
</dbReference>
<comment type="caution">
    <text evidence="3">The sequence shown here is derived from an EMBL/GenBank/DDBJ whole genome shotgun (WGS) entry which is preliminary data.</text>
</comment>
<dbReference type="PROSITE" id="PS50943">
    <property type="entry name" value="HTH_CROC1"/>
    <property type="match status" value="1"/>
</dbReference>
<dbReference type="CDD" id="cd00093">
    <property type="entry name" value="HTH_XRE"/>
    <property type="match status" value="1"/>
</dbReference>
<evidence type="ECO:0000256" key="1">
    <source>
        <dbReference type="ARBA" id="ARBA00023125"/>
    </source>
</evidence>
<evidence type="ECO:0000259" key="2">
    <source>
        <dbReference type="PROSITE" id="PS50943"/>
    </source>
</evidence>
<protein>
    <submittedName>
        <fullName evidence="3">XRE family transcriptional regulator</fullName>
    </submittedName>
</protein>
<name>A0A3P1V799_9STRE</name>
<dbReference type="RefSeq" id="WP_142997555.1">
    <property type="nucleotide sequence ID" value="NZ_RQZA01000030.1"/>
</dbReference>
<dbReference type="InterPro" id="IPR001387">
    <property type="entry name" value="Cro/C1-type_HTH"/>
</dbReference>
<gene>
    <name evidence="3" type="ORF">EII38_09860</name>
</gene>
<accession>A0A3P1V799</accession>
<evidence type="ECO:0000313" key="3">
    <source>
        <dbReference type="EMBL" id="RRD29215.1"/>
    </source>
</evidence>
<dbReference type="Pfam" id="PF01381">
    <property type="entry name" value="HTH_3"/>
    <property type="match status" value="1"/>
</dbReference>
<evidence type="ECO:0000313" key="4">
    <source>
        <dbReference type="Proteomes" id="UP000281771"/>
    </source>
</evidence>
<sequence>MHIGKFIKQYRKDNNLSMAEFAEKSGISKAYVSVLEKNKDPRNGKEIIPSIPTIKKISSAINISFDDILNALNEEQIISLDETELEKSSNSLPVTENETLPSTLQKITDASSKLEHKRQLVVLNTAE</sequence>
<dbReference type="GO" id="GO:0005829">
    <property type="term" value="C:cytosol"/>
    <property type="evidence" value="ECO:0007669"/>
    <property type="project" value="TreeGrafter"/>
</dbReference>
<dbReference type="PANTHER" id="PTHR46797:SF1">
    <property type="entry name" value="METHYLPHOSPHONATE SYNTHASE"/>
    <property type="match status" value="1"/>
</dbReference>
<dbReference type="PANTHER" id="PTHR46797">
    <property type="entry name" value="HTH-TYPE TRANSCRIPTIONAL REGULATOR"/>
    <property type="match status" value="1"/>
</dbReference>
<feature type="domain" description="HTH cro/C1-type" evidence="2">
    <location>
        <begin position="7"/>
        <end position="68"/>
    </location>
</feature>
<dbReference type="InterPro" id="IPR050807">
    <property type="entry name" value="TransReg_Diox_bact_type"/>
</dbReference>
<organism evidence="3 4">
    <name type="scientific">Streptococcus minor</name>
    <dbReference type="NCBI Taxonomy" id="229549"/>
    <lineage>
        <taxon>Bacteria</taxon>
        <taxon>Bacillati</taxon>
        <taxon>Bacillota</taxon>
        <taxon>Bacilli</taxon>
        <taxon>Lactobacillales</taxon>
        <taxon>Streptococcaceae</taxon>
        <taxon>Streptococcus</taxon>
    </lineage>
</organism>
<feature type="non-terminal residue" evidence="3">
    <location>
        <position position="127"/>
    </location>
</feature>
<proteinExistence type="predicted"/>
<dbReference type="Proteomes" id="UP000281771">
    <property type="component" value="Unassembled WGS sequence"/>
</dbReference>
<dbReference type="SMART" id="SM00530">
    <property type="entry name" value="HTH_XRE"/>
    <property type="match status" value="1"/>
</dbReference>
<dbReference type="SUPFAM" id="SSF47413">
    <property type="entry name" value="lambda repressor-like DNA-binding domains"/>
    <property type="match status" value="1"/>
</dbReference>
<dbReference type="AlphaFoldDB" id="A0A3P1V799"/>
<keyword evidence="4" id="KW-1185">Reference proteome</keyword>
<dbReference type="EMBL" id="RQZA01000030">
    <property type="protein sequence ID" value="RRD29215.1"/>
    <property type="molecule type" value="Genomic_DNA"/>
</dbReference>
<dbReference type="GO" id="GO:0003677">
    <property type="term" value="F:DNA binding"/>
    <property type="evidence" value="ECO:0007669"/>
    <property type="project" value="UniProtKB-KW"/>
</dbReference>
<dbReference type="InterPro" id="IPR010982">
    <property type="entry name" value="Lambda_DNA-bd_dom_sf"/>
</dbReference>
<reference evidence="3 4" key="1">
    <citation type="submission" date="2018-11" db="EMBL/GenBank/DDBJ databases">
        <title>Genomes From Bacteria Associated with the Canine Oral Cavity: a Test Case for Automated Genome-Based Taxonomic Assignment.</title>
        <authorList>
            <person name="Coil D.A."/>
            <person name="Jospin G."/>
            <person name="Darling A.E."/>
            <person name="Wallis C."/>
            <person name="Davis I.J."/>
            <person name="Harris S."/>
            <person name="Eisen J.A."/>
            <person name="Holcombe L.J."/>
            <person name="O'Flynn C."/>
        </authorList>
    </citation>
    <scope>NUCLEOTIDE SEQUENCE [LARGE SCALE GENOMIC DNA]</scope>
    <source>
        <strain evidence="3 4">OH4621_COT-116</strain>
    </source>
</reference>
<dbReference type="Gene3D" id="1.10.260.40">
    <property type="entry name" value="lambda repressor-like DNA-binding domains"/>
    <property type="match status" value="1"/>
</dbReference>